<feature type="region of interest" description="Disordered" evidence="2">
    <location>
        <begin position="1"/>
        <end position="28"/>
    </location>
</feature>
<evidence type="ECO:0000313" key="3">
    <source>
        <dbReference type="EMBL" id="KYO30199.1"/>
    </source>
</evidence>
<evidence type="ECO:0000313" key="4">
    <source>
        <dbReference type="Proteomes" id="UP000050525"/>
    </source>
</evidence>
<feature type="compositionally biased region" description="Polar residues" evidence="2">
    <location>
        <begin position="60"/>
        <end position="71"/>
    </location>
</feature>
<dbReference type="PANTHER" id="PTHR15268">
    <property type="entry name" value="THRAP3/BCLAF1"/>
    <property type="match status" value="1"/>
</dbReference>
<comment type="caution">
    <text evidence="3">The sequence shown here is derived from an EMBL/GenBank/DDBJ whole genome shotgun (WGS) entry which is preliminary data.</text>
</comment>
<dbReference type="GO" id="GO:0016592">
    <property type="term" value="C:mediator complex"/>
    <property type="evidence" value="ECO:0007669"/>
    <property type="project" value="TreeGrafter"/>
</dbReference>
<feature type="region of interest" description="Disordered" evidence="2">
    <location>
        <begin position="56"/>
        <end position="91"/>
    </location>
</feature>
<reference evidence="3 4" key="1">
    <citation type="journal article" date="2012" name="Genome Biol.">
        <title>Sequencing three crocodilian genomes to illuminate the evolution of archosaurs and amniotes.</title>
        <authorList>
            <person name="St John J.A."/>
            <person name="Braun E.L."/>
            <person name="Isberg S.R."/>
            <person name="Miles L.G."/>
            <person name="Chong A.Y."/>
            <person name="Gongora J."/>
            <person name="Dalzell P."/>
            <person name="Moran C."/>
            <person name="Bed'hom B."/>
            <person name="Abzhanov A."/>
            <person name="Burgess S.C."/>
            <person name="Cooksey A.M."/>
            <person name="Castoe T.A."/>
            <person name="Crawford N.G."/>
            <person name="Densmore L.D."/>
            <person name="Drew J.C."/>
            <person name="Edwards S.V."/>
            <person name="Faircloth B.C."/>
            <person name="Fujita M.K."/>
            <person name="Greenwold M.J."/>
            <person name="Hoffmann F.G."/>
            <person name="Howard J.M."/>
            <person name="Iguchi T."/>
            <person name="Janes D.E."/>
            <person name="Khan S.Y."/>
            <person name="Kohno S."/>
            <person name="de Koning A.J."/>
            <person name="Lance S.L."/>
            <person name="McCarthy F.M."/>
            <person name="McCormack J.E."/>
            <person name="Merchant M.E."/>
            <person name="Peterson D.G."/>
            <person name="Pollock D.D."/>
            <person name="Pourmand N."/>
            <person name="Raney B.J."/>
            <person name="Roessler K.A."/>
            <person name="Sanford J.R."/>
            <person name="Sawyer R.H."/>
            <person name="Schmidt C.J."/>
            <person name="Triplett E.W."/>
            <person name="Tuberville T.D."/>
            <person name="Venegas-Anaya M."/>
            <person name="Howard J.T."/>
            <person name="Jarvis E.D."/>
            <person name="Guillette L.J.Jr."/>
            <person name="Glenn T.C."/>
            <person name="Green R.E."/>
            <person name="Ray D.A."/>
        </authorList>
    </citation>
    <scope>NUCLEOTIDE SEQUENCE [LARGE SCALE GENOMIC DNA]</scope>
    <source>
        <strain evidence="3">KSC_2009_1</strain>
    </source>
</reference>
<evidence type="ECO:0000256" key="1">
    <source>
        <dbReference type="ARBA" id="ARBA00006481"/>
    </source>
</evidence>
<dbReference type="InterPro" id="IPR029199">
    <property type="entry name" value="THRAP3_BCLAF1"/>
</dbReference>
<proteinExistence type="inferred from homology"/>
<dbReference type="EMBL" id="AKHW03004278">
    <property type="protein sequence ID" value="KYO30199.1"/>
    <property type="molecule type" value="Genomic_DNA"/>
</dbReference>
<evidence type="ECO:0008006" key="5">
    <source>
        <dbReference type="Google" id="ProtNLM"/>
    </source>
</evidence>
<dbReference type="PANTHER" id="PTHR15268:SF17">
    <property type="entry name" value="BCLAF1 AND THRAP3 FAMILY MEMBER 3"/>
    <property type="match status" value="1"/>
</dbReference>
<name>A0A151N0L4_ALLMI</name>
<feature type="compositionally biased region" description="Basic residues" evidence="2">
    <location>
        <begin position="1"/>
        <end position="13"/>
    </location>
</feature>
<comment type="similarity">
    <text evidence="1">Belongs to the BCLAF1/THRAP3 family.</text>
</comment>
<keyword evidence="4" id="KW-1185">Reference proteome</keyword>
<dbReference type="AlphaFoldDB" id="A0A151N0L4"/>
<protein>
    <recommendedName>
        <fullName evidence="5">BCLAF1 and THRAP3 family member 3</fullName>
    </recommendedName>
</protein>
<sequence>MVRSRSRSPRWKQRSLSPAFRSPEHHRQRHAHINYNCEYKGFRRDLKKSMPWRAEDGKYGQSNSRFAPNGNNHHRIYEHRSPSPSLKRIPLEDAYSHKPYRTHSSERNESNRRYQLPPKYSEIVYKEHDRPFYSHKMEDRYVPEHYRVTGNEKGMKPFYRPLGDSCKFERKWYEDDLRHQRLHEDKYGQSPRRVSEEFTARSSLQKRYPEDRDYREYGHTSKRAKEMERYDGGEHMNIVTNVIDSQMGKNHFQMIELRISDTKMSEVNSRRERLTIKVDMKKMVNKSRAASSHTTERQMSHDLVAVGRKNENFHPVFEHMESVPQNVENNPSREFTQEIIMIIHQVKANYFTSCDLTLHERFSRIQDKPVANLNEVKMHSDPEIHRRIDMSLAELQSKRAVPCESGQTVVRVLEDPNDLRHDIERRRKERLLNEDERTFHINDVNKRNNQSCSFLKLRNSQIDGFQKPIRFLKPPFRKFIRKPHINSYYAVKTNDIFTPRRIRGHLENPGPIRKPFKTNFTDGRLQPHYKSGLVQKGLYIQAKYQRLRSAGVRGFTTNKFREGFLRKEKGPSNIVRET</sequence>
<dbReference type="GO" id="GO:0003677">
    <property type="term" value="F:DNA binding"/>
    <property type="evidence" value="ECO:0007669"/>
    <property type="project" value="TreeGrafter"/>
</dbReference>
<dbReference type="Proteomes" id="UP000050525">
    <property type="component" value="Unassembled WGS sequence"/>
</dbReference>
<dbReference type="GO" id="GO:0045944">
    <property type="term" value="P:positive regulation of transcription by RNA polymerase II"/>
    <property type="evidence" value="ECO:0007669"/>
    <property type="project" value="TreeGrafter"/>
</dbReference>
<accession>A0A151N0L4</accession>
<dbReference type="Pfam" id="PF15440">
    <property type="entry name" value="THRAP3_BCLAF1"/>
    <property type="match status" value="2"/>
</dbReference>
<dbReference type="GO" id="GO:0003712">
    <property type="term" value="F:transcription coregulator activity"/>
    <property type="evidence" value="ECO:0007669"/>
    <property type="project" value="TreeGrafter"/>
</dbReference>
<gene>
    <name evidence="3" type="ORF">Y1Q_0022430</name>
</gene>
<organism evidence="3 4">
    <name type="scientific">Alligator mississippiensis</name>
    <name type="common">American alligator</name>
    <dbReference type="NCBI Taxonomy" id="8496"/>
    <lineage>
        <taxon>Eukaryota</taxon>
        <taxon>Metazoa</taxon>
        <taxon>Chordata</taxon>
        <taxon>Craniata</taxon>
        <taxon>Vertebrata</taxon>
        <taxon>Euteleostomi</taxon>
        <taxon>Archelosauria</taxon>
        <taxon>Archosauria</taxon>
        <taxon>Crocodylia</taxon>
        <taxon>Alligatoridae</taxon>
        <taxon>Alligatorinae</taxon>
        <taxon>Alligator</taxon>
    </lineage>
</organism>
<evidence type="ECO:0000256" key="2">
    <source>
        <dbReference type="SAM" id="MobiDB-lite"/>
    </source>
</evidence>